<dbReference type="EMBL" id="JH668351">
    <property type="protein sequence ID" value="KAG6447962.1"/>
    <property type="molecule type" value="Genomic_DNA"/>
</dbReference>
<dbReference type="Proteomes" id="UP000791440">
    <property type="component" value="Unassembled WGS sequence"/>
</dbReference>
<proteinExistence type="inferred from homology"/>
<dbReference type="PANTHER" id="PTHR21421:SF29">
    <property type="entry name" value="GUSTATORY RECEPTOR 5A FOR TREHALOSE-RELATED"/>
    <property type="match status" value="1"/>
</dbReference>
<reference evidence="9" key="1">
    <citation type="journal article" date="2016" name="Insect Biochem. Mol. Biol.">
        <title>Multifaceted biological insights from a draft genome sequence of the tobacco hornworm moth, Manduca sexta.</title>
        <authorList>
            <person name="Kanost M.R."/>
            <person name="Arrese E.L."/>
            <person name="Cao X."/>
            <person name="Chen Y.R."/>
            <person name="Chellapilla S."/>
            <person name="Goldsmith M.R."/>
            <person name="Grosse-Wilde E."/>
            <person name="Heckel D.G."/>
            <person name="Herndon N."/>
            <person name="Jiang H."/>
            <person name="Papanicolaou A."/>
            <person name="Qu J."/>
            <person name="Soulages J.L."/>
            <person name="Vogel H."/>
            <person name="Walters J."/>
            <person name="Waterhouse R.M."/>
            <person name="Ahn S.J."/>
            <person name="Almeida F.C."/>
            <person name="An C."/>
            <person name="Aqrawi P."/>
            <person name="Bretschneider A."/>
            <person name="Bryant W.B."/>
            <person name="Bucks S."/>
            <person name="Chao H."/>
            <person name="Chevignon G."/>
            <person name="Christen J.M."/>
            <person name="Clarke D.F."/>
            <person name="Dittmer N.T."/>
            <person name="Ferguson L.C.F."/>
            <person name="Garavelou S."/>
            <person name="Gordon K.H.J."/>
            <person name="Gunaratna R.T."/>
            <person name="Han Y."/>
            <person name="Hauser F."/>
            <person name="He Y."/>
            <person name="Heidel-Fischer H."/>
            <person name="Hirsh A."/>
            <person name="Hu Y."/>
            <person name="Jiang H."/>
            <person name="Kalra D."/>
            <person name="Klinner C."/>
            <person name="Konig C."/>
            <person name="Kovar C."/>
            <person name="Kroll A.R."/>
            <person name="Kuwar S.S."/>
            <person name="Lee S.L."/>
            <person name="Lehman R."/>
            <person name="Li K."/>
            <person name="Li Z."/>
            <person name="Liang H."/>
            <person name="Lovelace S."/>
            <person name="Lu Z."/>
            <person name="Mansfield J.H."/>
            <person name="McCulloch K.J."/>
            <person name="Mathew T."/>
            <person name="Morton B."/>
            <person name="Muzny D.M."/>
            <person name="Neunemann D."/>
            <person name="Ongeri F."/>
            <person name="Pauchet Y."/>
            <person name="Pu L.L."/>
            <person name="Pyrousis I."/>
            <person name="Rao X.J."/>
            <person name="Redding A."/>
            <person name="Roesel C."/>
            <person name="Sanchez-Gracia A."/>
            <person name="Schaack S."/>
            <person name="Shukla A."/>
            <person name="Tetreau G."/>
            <person name="Wang Y."/>
            <person name="Xiong G.H."/>
            <person name="Traut W."/>
            <person name="Walsh T.K."/>
            <person name="Worley K.C."/>
            <person name="Wu D."/>
            <person name="Wu W."/>
            <person name="Wu Y.Q."/>
            <person name="Zhang X."/>
            <person name="Zou Z."/>
            <person name="Zucker H."/>
            <person name="Briscoe A.D."/>
            <person name="Burmester T."/>
            <person name="Clem R.J."/>
            <person name="Feyereisen R."/>
            <person name="Grimmelikhuijzen C.J.P."/>
            <person name="Hamodrakas S.J."/>
            <person name="Hansson B.S."/>
            <person name="Huguet E."/>
            <person name="Jermiin L.S."/>
            <person name="Lan Q."/>
            <person name="Lehman H.K."/>
            <person name="Lorenzen M."/>
            <person name="Merzendorfer H."/>
            <person name="Michalopoulos I."/>
            <person name="Morton D.B."/>
            <person name="Muthukrishnan S."/>
            <person name="Oakeshott J.G."/>
            <person name="Palmer W."/>
            <person name="Park Y."/>
            <person name="Passarelli A.L."/>
            <person name="Rozas J."/>
            <person name="Schwartz L.M."/>
            <person name="Smith W."/>
            <person name="Southgate A."/>
            <person name="Vilcinskas A."/>
            <person name="Vogt R."/>
            <person name="Wang P."/>
            <person name="Werren J."/>
            <person name="Yu X.Q."/>
            <person name="Zhou J.J."/>
            <person name="Brown S.J."/>
            <person name="Scherer S.E."/>
            <person name="Richards S."/>
            <person name="Blissard G.W."/>
        </authorList>
    </citation>
    <scope>NUCLEOTIDE SEQUENCE</scope>
</reference>
<dbReference type="GO" id="GO:0008527">
    <property type="term" value="F:taste receptor activity"/>
    <property type="evidence" value="ECO:0007669"/>
    <property type="project" value="InterPro"/>
</dbReference>
<feature type="transmembrane region" description="Helical" evidence="8">
    <location>
        <begin position="81"/>
        <end position="99"/>
    </location>
</feature>
<feature type="non-terminal residue" evidence="9">
    <location>
        <position position="1"/>
    </location>
</feature>
<dbReference type="PANTHER" id="PTHR21421">
    <property type="entry name" value="GUSTATORY RECEPTOR"/>
    <property type="match status" value="1"/>
</dbReference>
<reference evidence="9" key="2">
    <citation type="submission" date="2020-12" db="EMBL/GenBank/DDBJ databases">
        <authorList>
            <person name="Kanost M."/>
        </authorList>
    </citation>
    <scope>NUCLEOTIDE SEQUENCE</scope>
</reference>
<evidence type="ECO:0000256" key="2">
    <source>
        <dbReference type="ARBA" id="ARBA00005327"/>
    </source>
</evidence>
<evidence type="ECO:0000313" key="10">
    <source>
        <dbReference type="Proteomes" id="UP000791440"/>
    </source>
</evidence>
<keyword evidence="7" id="KW-0675">Receptor</keyword>
<feature type="non-terminal residue" evidence="9">
    <location>
        <position position="325"/>
    </location>
</feature>
<dbReference type="Pfam" id="PF06151">
    <property type="entry name" value="Trehalose_recp"/>
    <property type="match status" value="1"/>
</dbReference>
<keyword evidence="4 8" id="KW-0812">Transmembrane</keyword>
<feature type="transmembrane region" description="Helical" evidence="8">
    <location>
        <begin position="25"/>
        <end position="44"/>
    </location>
</feature>
<evidence type="ECO:0000256" key="3">
    <source>
        <dbReference type="ARBA" id="ARBA00022475"/>
    </source>
</evidence>
<keyword evidence="10" id="KW-1185">Reference proteome</keyword>
<evidence type="ECO:0000256" key="8">
    <source>
        <dbReference type="SAM" id="Phobius"/>
    </source>
</evidence>
<evidence type="ECO:0000256" key="6">
    <source>
        <dbReference type="ARBA" id="ARBA00023136"/>
    </source>
</evidence>
<feature type="transmembrane region" description="Helical" evidence="8">
    <location>
        <begin position="279"/>
        <end position="299"/>
    </location>
</feature>
<evidence type="ECO:0000256" key="5">
    <source>
        <dbReference type="ARBA" id="ARBA00022989"/>
    </source>
</evidence>
<gene>
    <name evidence="9" type="ORF">O3G_MSEX005253</name>
</gene>
<name>A0A921Z0C2_MANSE</name>
<evidence type="ECO:0000313" key="9">
    <source>
        <dbReference type="EMBL" id="KAG6447962.1"/>
    </source>
</evidence>
<keyword evidence="6 8" id="KW-0472">Membrane</keyword>
<protein>
    <submittedName>
        <fullName evidence="9">Uncharacterized protein</fullName>
    </submittedName>
</protein>
<dbReference type="AlphaFoldDB" id="A0A921Z0C2"/>
<dbReference type="InterPro" id="IPR009318">
    <property type="entry name" value="Gustatory_rcpt"/>
</dbReference>
<accession>A0A921Z0C2</accession>
<evidence type="ECO:0000256" key="1">
    <source>
        <dbReference type="ARBA" id="ARBA00004651"/>
    </source>
</evidence>
<evidence type="ECO:0000256" key="7">
    <source>
        <dbReference type="ARBA" id="ARBA00023170"/>
    </source>
</evidence>
<sequence length="325" mass="37781">IDFQEFLPTIANIFKIARIFGISKYGFNLAFMWTLMIFITLISVEVTSFWKFVKVLDGWAEDKFARREFKYSGFTERVSGSVFYGNATLSLILSCKFVNSWKRLSRRWRKVEIEGSLRFPPDRWIQWKVTAVSAFIGVCALSKHEYSLWFAIPIFILSKISTMLWNFQDLMIIVISMGLTSRYNRLNMYVGHIIKIERKLSDSPKVRSDLHVHNEIWRRIRESYVRQAELVGMVDKEFGALILLSNINNLFFICLQLFLGLNLISIYSATARGALINKLYYFISLGWMLFRACTVVLAASNVHMHSKKALVFLYSCPKSGFNIEV</sequence>
<comment type="subcellular location">
    <subcellularLocation>
        <location evidence="1">Cell membrane</location>
        <topology evidence="1">Multi-pass membrane protein</topology>
    </subcellularLocation>
</comment>
<evidence type="ECO:0000256" key="4">
    <source>
        <dbReference type="ARBA" id="ARBA00022692"/>
    </source>
</evidence>
<keyword evidence="5 8" id="KW-1133">Transmembrane helix</keyword>
<keyword evidence="3" id="KW-1003">Cell membrane</keyword>
<organism evidence="9 10">
    <name type="scientific">Manduca sexta</name>
    <name type="common">Tobacco hawkmoth</name>
    <name type="synonym">Tobacco hornworm</name>
    <dbReference type="NCBI Taxonomy" id="7130"/>
    <lineage>
        <taxon>Eukaryota</taxon>
        <taxon>Metazoa</taxon>
        <taxon>Ecdysozoa</taxon>
        <taxon>Arthropoda</taxon>
        <taxon>Hexapoda</taxon>
        <taxon>Insecta</taxon>
        <taxon>Pterygota</taxon>
        <taxon>Neoptera</taxon>
        <taxon>Endopterygota</taxon>
        <taxon>Lepidoptera</taxon>
        <taxon>Glossata</taxon>
        <taxon>Ditrysia</taxon>
        <taxon>Bombycoidea</taxon>
        <taxon>Sphingidae</taxon>
        <taxon>Sphinginae</taxon>
        <taxon>Sphingini</taxon>
        <taxon>Manduca</taxon>
    </lineage>
</organism>
<dbReference type="GO" id="GO:0050916">
    <property type="term" value="P:sensory perception of sweet taste"/>
    <property type="evidence" value="ECO:0007669"/>
    <property type="project" value="UniProtKB-ARBA"/>
</dbReference>
<dbReference type="GO" id="GO:0005886">
    <property type="term" value="C:plasma membrane"/>
    <property type="evidence" value="ECO:0007669"/>
    <property type="project" value="UniProtKB-SubCell"/>
</dbReference>
<comment type="caution">
    <text evidence="9">The sequence shown here is derived from an EMBL/GenBank/DDBJ whole genome shotgun (WGS) entry which is preliminary data.</text>
</comment>
<comment type="similarity">
    <text evidence="2">Belongs to the insect chemoreceptor superfamily. Gustatory receptor (GR) family. Gr5a subfamily.</text>
</comment>